<dbReference type="InterPro" id="IPR013823">
    <property type="entry name" value="Ribosomal_bL12_C"/>
</dbReference>
<dbReference type="Gene3D" id="3.30.1390.10">
    <property type="match status" value="1"/>
</dbReference>
<keyword evidence="2" id="KW-0689">Ribosomal protein</keyword>
<gene>
    <name evidence="6" type="ORF">PYX00_009433</name>
</gene>
<evidence type="ECO:0000256" key="1">
    <source>
        <dbReference type="ARBA" id="ARBA00007197"/>
    </source>
</evidence>
<dbReference type="PANTHER" id="PTHR45987:SF4">
    <property type="entry name" value="LARGE RIBOSOMAL SUBUNIT PROTEIN BL12M"/>
    <property type="match status" value="1"/>
</dbReference>
<dbReference type="InterPro" id="IPR014719">
    <property type="entry name" value="Ribosomal_bL12_C/ClpS-like"/>
</dbReference>
<dbReference type="FunFam" id="3.30.1390.10:FF:000001">
    <property type="entry name" value="50S ribosomal protein L7/L12"/>
    <property type="match status" value="1"/>
</dbReference>
<protein>
    <recommendedName>
        <fullName evidence="7">39S ribosomal protein L12, mitochondrial</fullName>
    </recommendedName>
</protein>
<sequence length="187" mass="20360">MAAAVRSQLLRMQTFCRYASRRKMSQASVTLNTPQPQVNQGPVAIPQPEGEEKVYSAKLEQIFQSISQLTLLEVAELSDLMKKRLNLPDAPVMSLGAVAAAPAAAAQDEEETQTAQTSFTIKLKSFDANNKIALIKEIKSLIPNMNLVQAKKFVESVPAVVMSDVGKDMADKIKETLTKVGAEIVVE</sequence>
<dbReference type="SUPFAM" id="SSF54736">
    <property type="entry name" value="ClpS-like"/>
    <property type="match status" value="1"/>
</dbReference>
<dbReference type="AlphaFoldDB" id="A0AAW2HBC3"/>
<evidence type="ECO:0000259" key="5">
    <source>
        <dbReference type="Pfam" id="PF16320"/>
    </source>
</evidence>
<dbReference type="Pfam" id="PF16320">
    <property type="entry name" value="Ribosomal_L12_N"/>
    <property type="match status" value="1"/>
</dbReference>
<keyword evidence="3" id="KW-0687">Ribonucleoprotein</keyword>
<evidence type="ECO:0000313" key="6">
    <source>
        <dbReference type="EMBL" id="KAL0267065.1"/>
    </source>
</evidence>
<dbReference type="PANTHER" id="PTHR45987">
    <property type="entry name" value="39S RIBOSOMAL PROTEIN L12"/>
    <property type="match status" value="1"/>
</dbReference>
<dbReference type="SUPFAM" id="SSF48300">
    <property type="entry name" value="Ribosomal protein L7/12, oligomerisation (N-terminal) domain"/>
    <property type="match status" value="1"/>
</dbReference>
<dbReference type="GO" id="GO:0003729">
    <property type="term" value="F:mRNA binding"/>
    <property type="evidence" value="ECO:0007669"/>
    <property type="project" value="TreeGrafter"/>
</dbReference>
<dbReference type="InterPro" id="IPR000206">
    <property type="entry name" value="Ribosomal_bL12"/>
</dbReference>
<feature type="domain" description="Large ribosomal subunit protein bL12 C-terminal" evidence="4">
    <location>
        <begin position="119"/>
        <end position="186"/>
    </location>
</feature>
<dbReference type="InterPro" id="IPR008932">
    <property type="entry name" value="Ribosomal_bL12_oligo"/>
</dbReference>
<dbReference type="GO" id="GO:0003735">
    <property type="term" value="F:structural constituent of ribosome"/>
    <property type="evidence" value="ECO:0007669"/>
    <property type="project" value="InterPro"/>
</dbReference>
<accession>A0AAW2HBC3</accession>
<comment type="similarity">
    <text evidence="1">Belongs to the bacterial ribosomal protein bL12 family.</text>
</comment>
<dbReference type="EMBL" id="JARGDH010000005">
    <property type="protein sequence ID" value="KAL0267065.1"/>
    <property type="molecule type" value="Genomic_DNA"/>
</dbReference>
<name>A0AAW2HBC3_9NEOP</name>
<dbReference type="InterPro" id="IPR036235">
    <property type="entry name" value="Ribosomal_bL12_oligo_N_sf"/>
</dbReference>
<dbReference type="Gene3D" id="1.20.5.710">
    <property type="entry name" value="Single helix bin"/>
    <property type="match status" value="1"/>
</dbReference>
<comment type="caution">
    <text evidence="6">The sequence shown here is derived from an EMBL/GenBank/DDBJ whole genome shotgun (WGS) entry which is preliminary data.</text>
</comment>
<dbReference type="GO" id="GO:0006412">
    <property type="term" value="P:translation"/>
    <property type="evidence" value="ECO:0007669"/>
    <property type="project" value="InterPro"/>
</dbReference>
<evidence type="ECO:0000256" key="2">
    <source>
        <dbReference type="ARBA" id="ARBA00022980"/>
    </source>
</evidence>
<evidence type="ECO:0000259" key="4">
    <source>
        <dbReference type="Pfam" id="PF00542"/>
    </source>
</evidence>
<proteinExistence type="inferred from homology"/>
<evidence type="ECO:0000256" key="3">
    <source>
        <dbReference type="ARBA" id="ARBA00023274"/>
    </source>
</evidence>
<evidence type="ECO:0008006" key="7">
    <source>
        <dbReference type="Google" id="ProtNLM"/>
    </source>
</evidence>
<feature type="domain" description="Large ribosomal subunit protein bL12 oligomerization" evidence="5">
    <location>
        <begin position="58"/>
        <end position="106"/>
    </location>
</feature>
<dbReference type="Pfam" id="PF00542">
    <property type="entry name" value="Ribosomal_L12"/>
    <property type="match status" value="1"/>
</dbReference>
<reference evidence="6" key="1">
    <citation type="journal article" date="2024" name="Gigascience">
        <title>Chromosome-level genome of the poultry shaft louse Menopon gallinae provides insight into the host-switching and adaptive evolution of parasitic lice.</title>
        <authorList>
            <person name="Xu Y."/>
            <person name="Ma L."/>
            <person name="Liu S."/>
            <person name="Liang Y."/>
            <person name="Liu Q."/>
            <person name="He Z."/>
            <person name="Tian L."/>
            <person name="Duan Y."/>
            <person name="Cai W."/>
            <person name="Li H."/>
            <person name="Song F."/>
        </authorList>
    </citation>
    <scope>NUCLEOTIDE SEQUENCE</scope>
    <source>
        <strain evidence="6">Cailab_2023a</strain>
    </source>
</reference>
<dbReference type="GO" id="GO:0005762">
    <property type="term" value="C:mitochondrial large ribosomal subunit"/>
    <property type="evidence" value="ECO:0007669"/>
    <property type="project" value="TreeGrafter"/>
</dbReference>
<organism evidence="6">
    <name type="scientific">Menopon gallinae</name>
    <name type="common">poultry shaft louse</name>
    <dbReference type="NCBI Taxonomy" id="328185"/>
    <lineage>
        <taxon>Eukaryota</taxon>
        <taxon>Metazoa</taxon>
        <taxon>Ecdysozoa</taxon>
        <taxon>Arthropoda</taxon>
        <taxon>Hexapoda</taxon>
        <taxon>Insecta</taxon>
        <taxon>Pterygota</taxon>
        <taxon>Neoptera</taxon>
        <taxon>Paraneoptera</taxon>
        <taxon>Psocodea</taxon>
        <taxon>Troctomorpha</taxon>
        <taxon>Phthiraptera</taxon>
        <taxon>Amblycera</taxon>
        <taxon>Menoponidae</taxon>
        <taxon>Menopon</taxon>
    </lineage>
</organism>